<organism evidence="1 2">
    <name type="scientific">Coprobacter fastidiosus</name>
    <dbReference type="NCBI Taxonomy" id="1099853"/>
    <lineage>
        <taxon>Bacteria</taxon>
        <taxon>Pseudomonadati</taxon>
        <taxon>Bacteroidota</taxon>
        <taxon>Bacteroidia</taxon>
        <taxon>Bacteroidales</taxon>
        <taxon>Barnesiellaceae</taxon>
        <taxon>Coprobacter</taxon>
    </lineage>
</organism>
<dbReference type="Proteomes" id="UP000262954">
    <property type="component" value="Unassembled WGS sequence"/>
</dbReference>
<sequence>MIKIYGMETCPDCTYVEEQVKGNNQYEVIDIGQHVRDLKAFLRLRDHHPAFNEAKSVGAVGIPCFVLEDGTVTLSPEDAGLRSRPINEGATCNIDGSGC</sequence>
<dbReference type="Gene3D" id="3.40.30.10">
    <property type="entry name" value="Glutaredoxin"/>
    <property type="match status" value="1"/>
</dbReference>
<evidence type="ECO:0000313" key="1">
    <source>
        <dbReference type="EMBL" id="HBJ09780.1"/>
    </source>
</evidence>
<reference evidence="1 2" key="1">
    <citation type="journal article" date="2018" name="Nat. Biotechnol.">
        <title>A standardized bacterial taxonomy based on genome phylogeny substantially revises the tree of life.</title>
        <authorList>
            <person name="Parks D.H."/>
            <person name="Chuvochina M."/>
            <person name="Waite D.W."/>
            <person name="Rinke C."/>
            <person name="Skarshewski A."/>
            <person name="Chaumeil P.A."/>
            <person name="Hugenholtz P."/>
        </authorList>
    </citation>
    <scope>NUCLEOTIDE SEQUENCE [LARGE SCALE GENOMIC DNA]</scope>
    <source>
        <strain evidence="1">UBA11482</strain>
    </source>
</reference>
<accession>A0A354M5J1</accession>
<dbReference type="AlphaFoldDB" id="A0A354M5J1"/>
<name>A0A354M5J1_9BACT</name>
<dbReference type="EMBL" id="DNWC01000159">
    <property type="protein sequence ID" value="HBJ09780.1"/>
    <property type="molecule type" value="Genomic_DNA"/>
</dbReference>
<protein>
    <submittedName>
        <fullName evidence="1">Glutaredoxin-related protein</fullName>
    </submittedName>
</protein>
<evidence type="ECO:0000313" key="2">
    <source>
        <dbReference type="Proteomes" id="UP000262954"/>
    </source>
</evidence>
<gene>
    <name evidence="1" type="ORF">DDY73_12350</name>
</gene>
<proteinExistence type="predicted"/>
<comment type="caution">
    <text evidence="1">The sequence shown here is derived from an EMBL/GenBank/DDBJ whole genome shotgun (WGS) entry which is preliminary data.</text>
</comment>